<dbReference type="PaxDb" id="2903-EOD10838"/>
<dbReference type="GeneID" id="17257040"/>
<reference evidence="3" key="1">
    <citation type="journal article" date="2013" name="Nature">
        <title>Pan genome of the phytoplankton Emiliania underpins its global distribution.</title>
        <authorList>
            <person name="Read B.A."/>
            <person name="Kegel J."/>
            <person name="Klute M.J."/>
            <person name="Kuo A."/>
            <person name="Lefebvre S.C."/>
            <person name="Maumus F."/>
            <person name="Mayer C."/>
            <person name="Miller J."/>
            <person name="Monier A."/>
            <person name="Salamov A."/>
            <person name="Young J."/>
            <person name="Aguilar M."/>
            <person name="Claverie J.M."/>
            <person name="Frickenhaus S."/>
            <person name="Gonzalez K."/>
            <person name="Herman E.K."/>
            <person name="Lin Y.C."/>
            <person name="Napier J."/>
            <person name="Ogata H."/>
            <person name="Sarno A.F."/>
            <person name="Shmutz J."/>
            <person name="Schroeder D."/>
            <person name="de Vargas C."/>
            <person name="Verret F."/>
            <person name="von Dassow P."/>
            <person name="Valentin K."/>
            <person name="Van de Peer Y."/>
            <person name="Wheeler G."/>
            <person name="Dacks J.B."/>
            <person name="Delwiche C.F."/>
            <person name="Dyhrman S.T."/>
            <person name="Glockner G."/>
            <person name="John U."/>
            <person name="Richards T."/>
            <person name="Worden A.Z."/>
            <person name="Zhang X."/>
            <person name="Grigoriev I.V."/>
            <person name="Allen A.E."/>
            <person name="Bidle K."/>
            <person name="Borodovsky M."/>
            <person name="Bowler C."/>
            <person name="Brownlee C."/>
            <person name="Cock J.M."/>
            <person name="Elias M."/>
            <person name="Gladyshev V.N."/>
            <person name="Groth M."/>
            <person name="Guda C."/>
            <person name="Hadaegh A."/>
            <person name="Iglesias-Rodriguez M.D."/>
            <person name="Jenkins J."/>
            <person name="Jones B.M."/>
            <person name="Lawson T."/>
            <person name="Leese F."/>
            <person name="Lindquist E."/>
            <person name="Lobanov A."/>
            <person name="Lomsadze A."/>
            <person name="Malik S.B."/>
            <person name="Marsh M.E."/>
            <person name="Mackinder L."/>
            <person name="Mock T."/>
            <person name="Mueller-Roeber B."/>
            <person name="Pagarete A."/>
            <person name="Parker M."/>
            <person name="Probert I."/>
            <person name="Quesneville H."/>
            <person name="Raines C."/>
            <person name="Rensing S.A."/>
            <person name="Riano-Pachon D.M."/>
            <person name="Richier S."/>
            <person name="Rokitta S."/>
            <person name="Shiraiwa Y."/>
            <person name="Soanes D.M."/>
            <person name="van der Giezen M."/>
            <person name="Wahlund T.M."/>
            <person name="Williams B."/>
            <person name="Wilson W."/>
            <person name="Wolfe G."/>
            <person name="Wurch L.L."/>
        </authorList>
    </citation>
    <scope>NUCLEOTIDE SEQUENCE</scope>
</reference>
<dbReference type="AlphaFoldDB" id="A0A0D3IHV3"/>
<dbReference type="KEGG" id="ehx:EMIHUDRAFT_215074"/>
<keyword evidence="3" id="KW-1185">Reference proteome</keyword>
<protein>
    <submittedName>
        <fullName evidence="2">Uncharacterized protein</fullName>
    </submittedName>
</protein>
<dbReference type="Proteomes" id="UP000013827">
    <property type="component" value="Unassembled WGS sequence"/>
</dbReference>
<evidence type="ECO:0000313" key="3">
    <source>
        <dbReference type="Proteomes" id="UP000013827"/>
    </source>
</evidence>
<accession>A0A0D3IHV3</accession>
<evidence type="ECO:0000313" key="2">
    <source>
        <dbReference type="EnsemblProtists" id="EOD10838"/>
    </source>
</evidence>
<evidence type="ECO:0000256" key="1">
    <source>
        <dbReference type="SAM" id="MobiDB-lite"/>
    </source>
</evidence>
<reference evidence="2" key="2">
    <citation type="submission" date="2024-10" db="UniProtKB">
        <authorList>
            <consortium name="EnsemblProtists"/>
        </authorList>
    </citation>
    <scope>IDENTIFICATION</scope>
</reference>
<dbReference type="RefSeq" id="XP_005763267.1">
    <property type="nucleotide sequence ID" value="XM_005763210.1"/>
</dbReference>
<sequence length="94" mass="10134">MPRRPSLQHHALAGLPDGAGLVLMDPAEVPAQSEPADAPRATTSQLSVRAAHEASRMWRIASAAGVPLERTRLKPPQDPTSSRFSRWISFGRVG</sequence>
<name>A0A0D3IHV3_EMIH1</name>
<dbReference type="HOGENOM" id="CLU_2390638_0_0_1"/>
<organism evidence="2 3">
    <name type="scientific">Emiliania huxleyi (strain CCMP1516)</name>
    <dbReference type="NCBI Taxonomy" id="280463"/>
    <lineage>
        <taxon>Eukaryota</taxon>
        <taxon>Haptista</taxon>
        <taxon>Haptophyta</taxon>
        <taxon>Prymnesiophyceae</taxon>
        <taxon>Isochrysidales</taxon>
        <taxon>Noelaerhabdaceae</taxon>
        <taxon>Emiliania</taxon>
    </lineage>
</organism>
<proteinExistence type="predicted"/>
<feature type="region of interest" description="Disordered" evidence="1">
    <location>
        <begin position="25"/>
        <end position="45"/>
    </location>
</feature>
<dbReference type="EnsemblProtists" id="EOD10838">
    <property type="protein sequence ID" value="EOD10838"/>
    <property type="gene ID" value="EMIHUDRAFT_215074"/>
</dbReference>